<protein>
    <submittedName>
        <fullName evidence="3">Potassium/sodium hyperpolarization-activated cyclic nucleotide-gated channel 2-like</fullName>
    </submittedName>
</protein>
<sequence>MAADISKPSIPGLDLGALPARSCAAPGGQNGGVEQSSEARGAGGPARPGAARGTDIAPSRPVASPRPGPGALTISRFPPPGRRRRNFVAGSGPARPRLRKPGPARPGTRGVCLRRVRGCRGRSSTRRQAETRSRRGQRSAGKPIVWGLRKQGSDMCLLPPRTFDVLLPGPPMDTPDRTETPKSPLSLRDNDEMTFIRRGIICI</sequence>
<dbReference type="GeneID" id="121101411"/>
<name>A0A8M1FF05_URSMA</name>
<feature type="compositionally biased region" description="Basic residues" evidence="1">
    <location>
        <begin position="112"/>
        <end position="125"/>
    </location>
</feature>
<dbReference type="RefSeq" id="XP_040480845.1">
    <property type="nucleotide sequence ID" value="XM_040624911.1"/>
</dbReference>
<feature type="region of interest" description="Disordered" evidence="1">
    <location>
        <begin position="167"/>
        <end position="187"/>
    </location>
</feature>
<evidence type="ECO:0000256" key="1">
    <source>
        <dbReference type="SAM" id="MobiDB-lite"/>
    </source>
</evidence>
<proteinExistence type="predicted"/>
<accession>A0A8M1FF05</accession>
<dbReference type="Proteomes" id="UP000261680">
    <property type="component" value="Unplaced"/>
</dbReference>
<evidence type="ECO:0000313" key="2">
    <source>
        <dbReference type="Proteomes" id="UP000261680"/>
    </source>
</evidence>
<feature type="region of interest" description="Disordered" evidence="1">
    <location>
        <begin position="1"/>
        <end position="143"/>
    </location>
</feature>
<keyword evidence="2" id="KW-1185">Reference proteome</keyword>
<dbReference type="AlphaFoldDB" id="A0A8M1FF05"/>
<dbReference type="KEGG" id="umr:121101411"/>
<gene>
    <name evidence="3" type="primary">LOC121101411</name>
</gene>
<organism evidence="2 3">
    <name type="scientific">Ursus maritimus</name>
    <name type="common">Polar bear</name>
    <name type="synonym">Thalarctos maritimus</name>
    <dbReference type="NCBI Taxonomy" id="29073"/>
    <lineage>
        <taxon>Eukaryota</taxon>
        <taxon>Metazoa</taxon>
        <taxon>Chordata</taxon>
        <taxon>Craniata</taxon>
        <taxon>Vertebrata</taxon>
        <taxon>Euteleostomi</taxon>
        <taxon>Mammalia</taxon>
        <taxon>Eutheria</taxon>
        <taxon>Laurasiatheria</taxon>
        <taxon>Carnivora</taxon>
        <taxon>Caniformia</taxon>
        <taxon>Ursidae</taxon>
        <taxon>Ursus</taxon>
    </lineage>
</organism>
<reference evidence="3" key="1">
    <citation type="submission" date="2025-08" db="UniProtKB">
        <authorList>
            <consortium name="RefSeq"/>
        </authorList>
    </citation>
    <scope>IDENTIFICATION</scope>
    <source>
        <tissue evidence="3">Whole blood</tissue>
    </source>
</reference>
<evidence type="ECO:0000313" key="3">
    <source>
        <dbReference type="RefSeq" id="XP_040480845.1"/>
    </source>
</evidence>